<evidence type="ECO:0000256" key="6">
    <source>
        <dbReference type="SAM" id="Phobius"/>
    </source>
</evidence>
<evidence type="ECO:0000313" key="7">
    <source>
        <dbReference type="EMBL" id="KAK7112281.1"/>
    </source>
</evidence>
<dbReference type="PANTHER" id="PTHR23507:SF1">
    <property type="entry name" value="FI18259P1-RELATED"/>
    <property type="match status" value="1"/>
</dbReference>
<evidence type="ECO:0000313" key="8">
    <source>
        <dbReference type="Proteomes" id="UP001374579"/>
    </source>
</evidence>
<keyword evidence="8" id="KW-1185">Reference proteome</keyword>
<keyword evidence="2 6" id="KW-0812">Transmembrane</keyword>
<dbReference type="Proteomes" id="UP001374579">
    <property type="component" value="Unassembled WGS sequence"/>
</dbReference>
<evidence type="ECO:0000256" key="5">
    <source>
        <dbReference type="SAM" id="MobiDB-lite"/>
    </source>
</evidence>
<gene>
    <name evidence="7" type="ORF">V1264_011755</name>
</gene>
<feature type="transmembrane region" description="Helical" evidence="6">
    <location>
        <begin position="300"/>
        <end position="321"/>
    </location>
</feature>
<feature type="transmembrane region" description="Helical" evidence="6">
    <location>
        <begin position="513"/>
        <end position="532"/>
    </location>
</feature>
<dbReference type="AlphaFoldDB" id="A0AAN9BVN0"/>
<reference evidence="7 8" key="1">
    <citation type="submission" date="2024-02" db="EMBL/GenBank/DDBJ databases">
        <title>Chromosome-scale genome assembly of the rough periwinkle Littorina saxatilis.</title>
        <authorList>
            <person name="De Jode A."/>
            <person name="Faria R."/>
            <person name="Formenti G."/>
            <person name="Sims Y."/>
            <person name="Smith T.P."/>
            <person name="Tracey A."/>
            <person name="Wood J.M.D."/>
            <person name="Zagrodzka Z.B."/>
            <person name="Johannesson K."/>
            <person name="Butlin R.K."/>
            <person name="Leder E.H."/>
        </authorList>
    </citation>
    <scope>NUCLEOTIDE SEQUENCE [LARGE SCALE GENOMIC DNA]</scope>
    <source>
        <strain evidence="7">Snail1</strain>
        <tissue evidence="7">Muscle</tissue>
    </source>
</reference>
<dbReference type="EMBL" id="JBAMIC010000002">
    <property type="protein sequence ID" value="KAK7112281.1"/>
    <property type="molecule type" value="Genomic_DNA"/>
</dbReference>
<dbReference type="InterPro" id="IPR036259">
    <property type="entry name" value="MFS_trans_sf"/>
</dbReference>
<organism evidence="7 8">
    <name type="scientific">Littorina saxatilis</name>
    <dbReference type="NCBI Taxonomy" id="31220"/>
    <lineage>
        <taxon>Eukaryota</taxon>
        <taxon>Metazoa</taxon>
        <taxon>Spiralia</taxon>
        <taxon>Lophotrochozoa</taxon>
        <taxon>Mollusca</taxon>
        <taxon>Gastropoda</taxon>
        <taxon>Caenogastropoda</taxon>
        <taxon>Littorinimorpha</taxon>
        <taxon>Littorinoidea</taxon>
        <taxon>Littorinidae</taxon>
        <taxon>Littorina</taxon>
    </lineage>
</organism>
<protein>
    <submittedName>
        <fullName evidence="7">Uncharacterized protein</fullName>
    </submittedName>
</protein>
<dbReference type="GO" id="GO:0016020">
    <property type="term" value="C:membrane"/>
    <property type="evidence" value="ECO:0007669"/>
    <property type="project" value="UniProtKB-SubCell"/>
</dbReference>
<feature type="transmembrane region" description="Helical" evidence="6">
    <location>
        <begin position="272"/>
        <end position="294"/>
    </location>
</feature>
<proteinExistence type="predicted"/>
<comment type="caution">
    <text evidence="7">The sequence shown here is derived from an EMBL/GenBank/DDBJ whole genome shotgun (WGS) entry which is preliminary data.</text>
</comment>
<dbReference type="GO" id="GO:0022857">
    <property type="term" value="F:transmembrane transporter activity"/>
    <property type="evidence" value="ECO:0007669"/>
    <property type="project" value="TreeGrafter"/>
</dbReference>
<evidence type="ECO:0000256" key="4">
    <source>
        <dbReference type="ARBA" id="ARBA00023136"/>
    </source>
</evidence>
<feature type="transmembrane region" description="Helical" evidence="6">
    <location>
        <begin position="352"/>
        <end position="377"/>
    </location>
</feature>
<evidence type="ECO:0000256" key="3">
    <source>
        <dbReference type="ARBA" id="ARBA00022989"/>
    </source>
</evidence>
<evidence type="ECO:0000256" key="2">
    <source>
        <dbReference type="ARBA" id="ARBA00022692"/>
    </source>
</evidence>
<keyword evidence="4 6" id="KW-0472">Membrane</keyword>
<feature type="transmembrane region" description="Helical" evidence="6">
    <location>
        <begin position="474"/>
        <end position="493"/>
    </location>
</feature>
<dbReference type="Gene3D" id="1.20.1250.20">
    <property type="entry name" value="MFS general substrate transporter like domains"/>
    <property type="match status" value="1"/>
</dbReference>
<feature type="region of interest" description="Disordered" evidence="5">
    <location>
        <begin position="239"/>
        <end position="258"/>
    </location>
</feature>
<accession>A0AAN9BVN0</accession>
<feature type="region of interest" description="Disordered" evidence="5">
    <location>
        <begin position="15"/>
        <end position="42"/>
    </location>
</feature>
<keyword evidence="3 6" id="KW-1133">Transmembrane helix</keyword>
<evidence type="ECO:0000256" key="1">
    <source>
        <dbReference type="ARBA" id="ARBA00004141"/>
    </source>
</evidence>
<dbReference type="PANTHER" id="PTHR23507">
    <property type="entry name" value="ZGC:174356"/>
    <property type="match status" value="1"/>
</dbReference>
<name>A0AAN9BVN0_9CAEN</name>
<sequence length="555" mass="61305">MGKEKNGVATNYIKTANGEYHNGTNGHNEKKPIPAESSEMDNGLSQRSFLHRHAFMITLLLNTMVDGLGSSVSSQFRYRYFHAKYQDQLDYYNVTKGGECGAGELDPDVKAIEDQISKETAQWNMYGDYASVAPLLVASILIGMKSDQIGRRFLFILPFISSFVNYGIKASVIRFDLHYGYTLIGEFLAACAGGNIGMYFAGYALVSDTHGKKHKAGSVKSNTVAATCNDNTTIQAKDVEKNHDSSEKAQVADNDDDEDLDMSREKARTYKIVGLDVMRRIASSIISFATGYVIRYAGFFYTLVIVLCCKVLLMVFAYVFVTETGEQKKTGGFMAPLRIIGKALKDPAKKTTLILVNLGLCFTIFGFCDEFAVLHTYEMSPPFCLDSVQLGWLSSESRFRGIFAIPLMWLWRRFGFSEATIAAIGVMSQVASTLVLATLRYMWVFFAVPAIQIPGTLSTAMAKAITSRLIGRSALASTFALILAGEEVFWFGGSISANYMYQRFLPTLPTAPFYLASGAFGVAFILFTIQSVRQHRSPVLMPGAPELQHEKTVSK</sequence>
<feature type="transmembrane region" description="Helical" evidence="6">
    <location>
        <begin position="154"/>
        <end position="175"/>
    </location>
</feature>
<feature type="transmembrane region" description="Helical" evidence="6">
    <location>
        <begin position="187"/>
        <end position="206"/>
    </location>
</feature>
<feature type="transmembrane region" description="Helical" evidence="6">
    <location>
        <begin position="419"/>
        <end position="437"/>
    </location>
</feature>
<comment type="subcellular location">
    <subcellularLocation>
        <location evidence="1">Membrane</location>
        <topology evidence="1">Multi-pass membrane protein</topology>
    </subcellularLocation>
</comment>
<dbReference type="SUPFAM" id="SSF103473">
    <property type="entry name" value="MFS general substrate transporter"/>
    <property type="match status" value="1"/>
</dbReference>